<dbReference type="AlphaFoldDB" id="A0A9Q9M0H7"/>
<protein>
    <submittedName>
        <fullName evidence="1">Uncharacterized protein</fullName>
    </submittedName>
</protein>
<proteinExistence type="predicted"/>
<reference evidence="1" key="1">
    <citation type="submission" date="2021-08" db="EMBL/GenBank/DDBJ databases">
        <authorList>
            <person name="Nwanade C."/>
            <person name="Wang M."/>
            <person name="Masoudi A."/>
            <person name="Yu Z."/>
            <person name="Liu J."/>
        </authorList>
    </citation>
    <scope>NUCLEOTIDE SEQUENCE</scope>
    <source>
        <strain evidence="1">S056</strain>
    </source>
</reference>
<accession>A0A9Q9M0H7</accession>
<dbReference type="EMBL" id="CP080776">
    <property type="protein sequence ID" value="UWP96513.1"/>
    <property type="molecule type" value="Genomic_DNA"/>
</dbReference>
<dbReference type="RefSeq" id="WP_259806623.1">
    <property type="nucleotide sequence ID" value="NZ_CP080776.1"/>
</dbReference>
<evidence type="ECO:0000313" key="1">
    <source>
        <dbReference type="EMBL" id="UWP96513.1"/>
    </source>
</evidence>
<gene>
    <name evidence="1" type="ORF">K3X48_05930</name>
</gene>
<organism evidence="1 2">
    <name type="scientific">Aliiroseovarius crassostreae</name>
    <dbReference type="NCBI Taxonomy" id="154981"/>
    <lineage>
        <taxon>Bacteria</taxon>
        <taxon>Pseudomonadati</taxon>
        <taxon>Pseudomonadota</taxon>
        <taxon>Alphaproteobacteria</taxon>
        <taxon>Rhodobacterales</taxon>
        <taxon>Paracoccaceae</taxon>
        <taxon>Aliiroseovarius</taxon>
    </lineage>
</organism>
<evidence type="ECO:0000313" key="2">
    <source>
        <dbReference type="Proteomes" id="UP001057991"/>
    </source>
</evidence>
<sequence>MDEMKSTDVSATILSKSDRHACATFELAQGKRMDFHLRYNGKTAWADVFMFEGATMSKHSIWQFPFSKSAQPLHTLVQETWFLKEQAFQPRLLMDFVRIAMSKTRLPALFRGQIEAELKLVEACLCHWAEVAELQKVLVDSKSFGRTIEMDDLALSEEFGKAKSNMKAWSGFSGQRDDPSDGWALYELEQTVSAARRTLMLHRELLRRKNMSAHERMAFRNERKQLAQP</sequence>
<name>A0A9Q9M0H7_9RHOB</name>
<dbReference type="Proteomes" id="UP001057991">
    <property type="component" value="Chromosome"/>
</dbReference>